<name>A0A7S6U2J0_9CYAN</name>
<sequence>MKWNLNDQGRLYATWVNTEKLPDCWKNDEEMLQELWLVHNLYAALDAVFMNGSQVA</sequence>
<gene>
    <name evidence="1" type="ORF">IM676_01700</name>
</gene>
<protein>
    <submittedName>
        <fullName evidence="1">Uncharacterized protein</fullName>
    </submittedName>
</protein>
<proteinExistence type="predicted"/>
<evidence type="ECO:0000313" key="2">
    <source>
        <dbReference type="Proteomes" id="UP000593846"/>
    </source>
</evidence>
<reference evidence="2" key="1">
    <citation type="submission" date="2020-10" db="EMBL/GenBank/DDBJ databases">
        <title>Genome-based taxonomic classification of the species Anabaenopsis elenkinii.</title>
        <authorList>
            <person name="Delbaje E."/>
            <person name="Andreote A.P.D."/>
            <person name="Pellegrinetti T.A."/>
            <person name="Cruz R.B."/>
            <person name="Branco L.H.Z."/>
            <person name="Fiore M.F."/>
        </authorList>
    </citation>
    <scope>NUCLEOTIDE SEQUENCE [LARGE SCALE GENOMIC DNA]</scope>
    <source>
        <strain evidence="2">CCIBt3563</strain>
    </source>
</reference>
<evidence type="ECO:0000313" key="1">
    <source>
        <dbReference type="EMBL" id="QOV23095.1"/>
    </source>
</evidence>
<dbReference type="KEGG" id="aee:IM676_01700"/>
<dbReference type="AlphaFoldDB" id="A0A7S6U2J0"/>
<organism evidence="1 2">
    <name type="scientific">Anabaenopsis elenkinii CCIBt3563</name>
    <dbReference type="NCBI Taxonomy" id="2779889"/>
    <lineage>
        <taxon>Bacteria</taxon>
        <taxon>Bacillati</taxon>
        <taxon>Cyanobacteriota</taxon>
        <taxon>Cyanophyceae</taxon>
        <taxon>Nostocales</taxon>
        <taxon>Nodulariaceae</taxon>
        <taxon>Anabaenopsis</taxon>
    </lineage>
</organism>
<keyword evidence="2" id="KW-1185">Reference proteome</keyword>
<accession>A0A7S6U2J0</accession>
<dbReference type="EMBL" id="CP063311">
    <property type="protein sequence ID" value="QOV23095.1"/>
    <property type="molecule type" value="Genomic_DNA"/>
</dbReference>
<dbReference type="Proteomes" id="UP000593846">
    <property type="component" value="Chromosome"/>
</dbReference>